<evidence type="ECO:0000313" key="5">
    <source>
        <dbReference type="Proteomes" id="UP000182985"/>
    </source>
</evidence>
<keyword evidence="5" id="KW-1185">Reference proteome</keyword>
<dbReference type="PANTHER" id="PTHR12128">
    <property type="entry name" value="DIHYDRODIPICOLINATE SYNTHASE"/>
    <property type="match status" value="1"/>
</dbReference>
<evidence type="ECO:0000256" key="2">
    <source>
        <dbReference type="ARBA" id="ARBA00023239"/>
    </source>
</evidence>
<dbReference type="InterPro" id="IPR013785">
    <property type="entry name" value="Aldolase_TIM"/>
</dbReference>
<dbReference type="SMART" id="SM01130">
    <property type="entry name" value="DHDPS"/>
    <property type="match status" value="1"/>
</dbReference>
<reference evidence="4 5" key="1">
    <citation type="submission" date="2016-10" db="EMBL/GenBank/DDBJ databases">
        <title>The Draft Genome Sequence of the Potato Rhizosphere Bacteria Ochrobactrum sp. IPA7.2.</title>
        <authorList>
            <person name="Gogoleva N.E."/>
            <person name="Khlopko Y.A."/>
            <person name="Burygin G.L."/>
            <person name="Plotnikov A.O."/>
        </authorList>
    </citation>
    <scope>NUCLEOTIDE SEQUENCE [LARGE SCALE GENOMIC DNA]</scope>
    <source>
        <strain evidence="4 5">IPA7.2</strain>
    </source>
</reference>
<dbReference type="Pfam" id="PF00701">
    <property type="entry name" value="DHDPS"/>
    <property type="match status" value="1"/>
</dbReference>
<organism evidence="4 5">
    <name type="scientific">Brucella cytisi</name>
    <dbReference type="NCBI Taxonomy" id="407152"/>
    <lineage>
        <taxon>Bacteria</taxon>
        <taxon>Pseudomonadati</taxon>
        <taxon>Pseudomonadota</taxon>
        <taxon>Alphaproteobacteria</taxon>
        <taxon>Hyphomicrobiales</taxon>
        <taxon>Brucellaceae</taxon>
        <taxon>Brucella/Ochrobactrum group</taxon>
        <taxon>Brucella</taxon>
    </lineage>
</organism>
<dbReference type="Proteomes" id="UP000182985">
    <property type="component" value="Unassembled WGS sequence"/>
</dbReference>
<dbReference type="InterPro" id="IPR002220">
    <property type="entry name" value="DapA-like"/>
</dbReference>
<comment type="similarity">
    <text evidence="1 3">Belongs to the DapA family.</text>
</comment>
<dbReference type="PANTHER" id="PTHR12128:SF66">
    <property type="entry name" value="4-HYDROXY-2-OXOGLUTARATE ALDOLASE, MITOCHONDRIAL"/>
    <property type="match status" value="1"/>
</dbReference>
<dbReference type="SUPFAM" id="SSF51569">
    <property type="entry name" value="Aldolase"/>
    <property type="match status" value="1"/>
</dbReference>
<evidence type="ECO:0000256" key="1">
    <source>
        <dbReference type="ARBA" id="ARBA00007592"/>
    </source>
</evidence>
<protein>
    <submittedName>
        <fullName evidence="4">Dihydrodipicolinate synthase family protein</fullName>
    </submittedName>
</protein>
<dbReference type="CDD" id="cd00408">
    <property type="entry name" value="DHDPS-like"/>
    <property type="match status" value="1"/>
</dbReference>
<keyword evidence="2 3" id="KW-0456">Lyase</keyword>
<name>A0A1J6HP27_9HYPH</name>
<dbReference type="Gene3D" id="3.20.20.70">
    <property type="entry name" value="Aldolase class I"/>
    <property type="match status" value="1"/>
</dbReference>
<dbReference type="OrthoDB" id="7431780at2"/>
<gene>
    <name evidence="4" type="ORF">BLA27_05090</name>
</gene>
<proteinExistence type="inferred from homology"/>
<comment type="caution">
    <text evidence="4">The sequence shown here is derived from an EMBL/GenBank/DDBJ whole genome shotgun (WGS) entry which is preliminary data.</text>
</comment>
<dbReference type="GO" id="GO:0008840">
    <property type="term" value="F:4-hydroxy-tetrahydrodipicolinate synthase activity"/>
    <property type="evidence" value="ECO:0007669"/>
    <property type="project" value="TreeGrafter"/>
</dbReference>
<dbReference type="RefSeq" id="WP_071630727.1">
    <property type="nucleotide sequence ID" value="NZ_JBCAUP010000006.1"/>
</dbReference>
<evidence type="ECO:0000313" key="4">
    <source>
        <dbReference type="EMBL" id="OIS94765.1"/>
    </source>
</evidence>
<dbReference type="AlphaFoldDB" id="A0A1J6HP27"/>
<evidence type="ECO:0000256" key="3">
    <source>
        <dbReference type="PIRNR" id="PIRNR001365"/>
    </source>
</evidence>
<dbReference type="PIRSF" id="PIRSF001365">
    <property type="entry name" value="DHDPS"/>
    <property type="match status" value="1"/>
</dbReference>
<accession>A0A1J6HP27</accession>
<dbReference type="EMBL" id="MOEC01000003">
    <property type="protein sequence ID" value="OIS94765.1"/>
    <property type="molecule type" value="Genomic_DNA"/>
</dbReference>
<sequence length="318" mass="35770">MKYDRQNAKAHSRATMRGIWAAANTPFNEDGSIDEGGFRKNVDHWINDLGIDGLFVAGKQGEFFSMSVDERKRMFDLAVSAVGDKAQTIMSCSDQNMDVVIDLAKHAQACGADYIVVHAPVLHFLRAQDETLLRYYETIASKVDIGLALWSHPDSGYLMSPELCNRLADIETVVAIKYSVPRDMYRKLTELAGDRILVSTASEDEWLDNILELGWQLYLCSSPPYTLQTKADRRMRDYTDLAFAGKEAEARAVWQSLEPVRHAFKSTRPAEKPTSHQKYWQELLGQVGGPVRAPMLELTDAEKRAIREAFDSCGLKLS</sequence>